<evidence type="ECO:0000313" key="7">
    <source>
        <dbReference type="EMBL" id="MBB2957840.1"/>
    </source>
</evidence>
<dbReference type="EMBL" id="JACHWJ010000003">
    <property type="protein sequence ID" value="MBB2957840.1"/>
    <property type="molecule type" value="Genomic_DNA"/>
</dbReference>
<evidence type="ECO:0000313" key="8">
    <source>
        <dbReference type="Proteomes" id="UP000545286"/>
    </source>
</evidence>
<dbReference type="EC" id="3.1.3.48" evidence="2"/>
<dbReference type="InterPro" id="IPR023485">
    <property type="entry name" value="Ptyr_pPase"/>
</dbReference>
<dbReference type="RefSeq" id="WP_244157474.1">
    <property type="nucleotide sequence ID" value="NZ_CZJY01000049.1"/>
</dbReference>
<dbReference type="InterPro" id="IPR017867">
    <property type="entry name" value="Tyr_phospatase_low_mol_wt"/>
</dbReference>
<organism evidence="7 8">
    <name type="scientific">Pseudoclavibacter helvolus</name>
    <dbReference type="NCBI Taxonomy" id="255205"/>
    <lineage>
        <taxon>Bacteria</taxon>
        <taxon>Bacillati</taxon>
        <taxon>Actinomycetota</taxon>
        <taxon>Actinomycetes</taxon>
        <taxon>Micrococcales</taxon>
        <taxon>Microbacteriaceae</taxon>
        <taxon>Pseudoclavibacter</taxon>
    </lineage>
</organism>
<dbReference type="PRINTS" id="PR00719">
    <property type="entry name" value="LMWPTPASE"/>
</dbReference>
<dbReference type="SUPFAM" id="SSF52788">
    <property type="entry name" value="Phosphotyrosine protein phosphatases I"/>
    <property type="match status" value="1"/>
</dbReference>
<keyword evidence="4" id="KW-0904">Protein phosphatase</keyword>
<evidence type="ECO:0000256" key="3">
    <source>
        <dbReference type="ARBA" id="ARBA00022801"/>
    </source>
</evidence>
<evidence type="ECO:0000256" key="2">
    <source>
        <dbReference type="ARBA" id="ARBA00013064"/>
    </source>
</evidence>
<evidence type="ECO:0000259" key="6">
    <source>
        <dbReference type="SMART" id="SM00226"/>
    </source>
</evidence>
<protein>
    <recommendedName>
        <fullName evidence="2">protein-tyrosine-phosphatase</fullName>
        <ecNumber evidence="2">3.1.3.48</ecNumber>
    </recommendedName>
</protein>
<evidence type="ECO:0000256" key="4">
    <source>
        <dbReference type="ARBA" id="ARBA00022912"/>
    </source>
</evidence>
<keyword evidence="3 7" id="KW-0378">Hydrolase</keyword>
<dbReference type="InterPro" id="IPR050438">
    <property type="entry name" value="LMW_PTPase"/>
</dbReference>
<dbReference type="GO" id="GO:0004725">
    <property type="term" value="F:protein tyrosine phosphatase activity"/>
    <property type="evidence" value="ECO:0007669"/>
    <property type="project" value="UniProtKB-EC"/>
</dbReference>
<dbReference type="PANTHER" id="PTHR11717">
    <property type="entry name" value="LOW MOLECULAR WEIGHT PROTEIN TYROSINE PHOSPHATASE"/>
    <property type="match status" value="1"/>
</dbReference>
<dbReference type="Proteomes" id="UP000545286">
    <property type="component" value="Unassembled WGS sequence"/>
</dbReference>
<feature type="active site" evidence="5">
    <location>
        <position position="22"/>
    </location>
</feature>
<dbReference type="Gene3D" id="3.40.50.2300">
    <property type="match status" value="1"/>
</dbReference>
<comment type="caution">
    <text evidence="7">The sequence shown here is derived from an EMBL/GenBank/DDBJ whole genome shotgun (WGS) entry which is preliminary data.</text>
</comment>
<feature type="active site" description="Nucleophile" evidence="5">
    <location>
        <position position="16"/>
    </location>
</feature>
<accession>A0A7W4UNR9</accession>
<comment type="similarity">
    <text evidence="1">Belongs to the low molecular weight phosphotyrosine protein phosphatase family.</text>
</comment>
<dbReference type="SMART" id="SM00226">
    <property type="entry name" value="LMWPc"/>
    <property type="match status" value="1"/>
</dbReference>
<evidence type="ECO:0000256" key="5">
    <source>
        <dbReference type="PIRSR" id="PIRSR617867-1"/>
    </source>
</evidence>
<dbReference type="PANTHER" id="PTHR11717:SF7">
    <property type="entry name" value="LOW MOLECULAR WEIGHT PHOSPHOTYROSINE PROTEIN PHOSPHATASE"/>
    <property type="match status" value="1"/>
</dbReference>
<evidence type="ECO:0000256" key="1">
    <source>
        <dbReference type="ARBA" id="ARBA00011063"/>
    </source>
</evidence>
<dbReference type="Pfam" id="PF01451">
    <property type="entry name" value="LMWPc"/>
    <property type="match status" value="1"/>
</dbReference>
<feature type="domain" description="Phosphotyrosine protein phosphatase I" evidence="6">
    <location>
        <begin position="10"/>
        <end position="162"/>
    </location>
</feature>
<reference evidence="7 8" key="1">
    <citation type="submission" date="2020-08" db="EMBL/GenBank/DDBJ databases">
        <title>Sequencing the genomes of 1000 actinobacteria strains.</title>
        <authorList>
            <person name="Klenk H.-P."/>
        </authorList>
    </citation>
    <scope>NUCLEOTIDE SEQUENCE [LARGE SCALE GENOMIC DNA]</scope>
    <source>
        <strain evidence="7 8">DSM 20419</strain>
    </source>
</reference>
<keyword evidence="8" id="KW-1185">Reference proteome</keyword>
<dbReference type="CDD" id="cd16343">
    <property type="entry name" value="LMWPTP"/>
    <property type="match status" value="1"/>
</dbReference>
<name>A0A7W4UNR9_9MICO</name>
<gene>
    <name evidence="7" type="ORF">FHX72_001985</name>
</gene>
<feature type="active site" description="Proton donor" evidence="5">
    <location>
        <position position="136"/>
    </location>
</feature>
<proteinExistence type="inferred from homology"/>
<dbReference type="AlphaFoldDB" id="A0A7W4UNR9"/>
<dbReference type="InterPro" id="IPR036196">
    <property type="entry name" value="Ptyr_pPase_sf"/>
</dbReference>
<sequence length="184" mass="20384">MAKNSKDAVFRIIFVCTGNICRSPMAEVIFRDTVEQIGLGSAVSIASAGTGEWHVGEKADPRTQSALERAGFTAENHRAKQFEVDWFETFDLIITFDRGQRRILKAWASDDEQRSLVQPLLTFHPAPPGGITEVPDPYYGNDQLFDHVRDMITSACQELLRQIEPVVRSTLTARAGSSTSQGAQ</sequence>